<organism evidence="1 2">
    <name type="scientific">Aerococcus urinaehominis</name>
    <dbReference type="NCBI Taxonomy" id="128944"/>
    <lineage>
        <taxon>Bacteria</taxon>
        <taxon>Bacillati</taxon>
        <taxon>Bacillota</taxon>
        <taxon>Bacilli</taxon>
        <taxon>Lactobacillales</taxon>
        <taxon>Aerococcaceae</taxon>
        <taxon>Aerococcus</taxon>
    </lineage>
</organism>
<dbReference type="STRING" id="128944.AWM75_00540"/>
<dbReference type="AlphaFoldDB" id="A0A0X8FJN5"/>
<dbReference type="RefSeq" id="WP_067977229.1">
    <property type="nucleotide sequence ID" value="NZ_CP014163.1"/>
</dbReference>
<reference evidence="1 2" key="1">
    <citation type="journal article" date="2016" name="Genome Announc.">
        <title>Complete Genome Sequences of Aerococcus christensenii CCUG 28831T, Aerococcus sanguinicola CCUG 43001T, Aerococcus urinae CCUG 36881T, Aerococcus urinaeequi CCUG 28094T, Aerococcus urinaehominis CCUG 42038 BT, and Aerococcus viridans CCUG 4311T.</title>
        <authorList>
            <person name="Carkaci D."/>
            <person name="Dargis R."/>
            <person name="Nielsen X.C."/>
            <person name="Skovgaard O."/>
            <person name="Fuursted K."/>
            <person name="Christensen J.J."/>
        </authorList>
    </citation>
    <scope>NUCLEOTIDE SEQUENCE [LARGE SCALE GENOMIC DNA]</scope>
    <source>
        <strain evidence="1 2">CCUG42038B</strain>
    </source>
</reference>
<dbReference type="OrthoDB" id="2135402at2"/>
<dbReference type="InterPro" id="IPR025424">
    <property type="entry name" value="YrhK_domain"/>
</dbReference>
<proteinExistence type="predicted"/>
<protein>
    <submittedName>
        <fullName evidence="1">Uncharacterized protein</fullName>
    </submittedName>
</protein>
<dbReference type="KEGG" id="auh:AWM75_00540"/>
<gene>
    <name evidence="1" type="ORF">AWM75_00540</name>
</gene>
<dbReference type="Pfam" id="PF14145">
    <property type="entry name" value="YrhK"/>
    <property type="match status" value="1"/>
</dbReference>
<dbReference type="Proteomes" id="UP000062260">
    <property type="component" value="Chromosome"/>
</dbReference>
<accession>A0A0X8FJN5</accession>
<dbReference type="EMBL" id="CP014163">
    <property type="protein sequence ID" value="AMB98570.1"/>
    <property type="molecule type" value="Genomic_DNA"/>
</dbReference>
<name>A0A0X8FJN5_9LACT</name>
<evidence type="ECO:0000313" key="2">
    <source>
        <dbReference type="Proteomes" id="UP000062260"/>
    </source>
</evidence>
<sequence>MVKVKSRRYQEEPATEQDIIMKIGPLRLYFQNTYTIISLVNDIITGALYFIGSICNFVGAPAIYGNSLYLIGGFSFVMRPIIKLIHNIHIYNKQPDKKHKDEAQFNRDKLIEVKHSQQAAAQKQDYLGQAYQDEYYNSNQ</sequence>
<keyword evidence="2" id="KW-1185">Reference proteome</keyword>
<evidence type="ECO:0000313" key="1">
    <source>
        <dbReference type="EMBL" id="AMB98570.1"/>
    </source>
</evidence>
<reference evidence="2" key="2">
    <citation type="submission" date="2016-01" db="EMBL/GenBank/DDBJ databases">
        <title>Six Aerococcus type strain genome sequencing and assembly using PacBio and Illumina Hiseq.</title>
        <authorList>
            <person name="Carkaci D."/>
            <person name="Dargis R."/>
            <person name="Nielsen X.C."/>
            <person name="Skovgaard O."/>
            <person name="Fuursted K."/>
            <person name="Christensen J.J."/>
        </authorList>
    </citation>
    <scope>NUCLEOTIDE SEQUENCE [LARGE SCALE GENOMIC DNA]</scope>
    <source>
        <strain evidence="2">CCUG42038B</strain>
    </source>
</reference>